<evidence type="ECO:0000256" key="2">
    <source>
        <dbReference type="ARBA" id="ARBA00007069"/>
    </source>
</evidence>
<sequence>MGENRFATSWALVLPALIAIALCFALPVANVLRLSFVEPVAGFGNYIELVTEPLFRSIAATTLRMAATTTLITILLGYLVAYVIAHSPPNLRKWLLLAVLMPFWLSVLVRAFAWVVLLQREGMVNSALMALGVIDKPLALLRNEIGVLIGMVHYMVPYAVLPMLSTMLGIDGRLGAAARACGAGPVRTFLRVFLPLSVPGIVGATILVFILSLGFLVTPALLGGGKVVMVAQYIEFGISETLNWGIATALATSLLVLVILSLAIVSRLVPAEKLFGVK</sequence>
<organism evidence="10 11">
    <name type="scientific">Phreatobacter stygius</name>
    <dbReference type="NCBI Taxonomy" id="1940610"/>
    <lineage>
        <taxon>Bacteria</taxon>
        <taxon>Pseudomonadati</taxon>
        <taxon>Pseudomonadota</taxon>
        <taxon>Alphaproteobacteria</taxon>
        <taxon>Hyphomicrobiales</taxon>
        <taxon>Phreatobacteraceae</taxon>
        <taxon>Phreatobacter</taxon>
    </lineage>
</organism>
<dbReference type="Gene3D" id="1.10.3720.10">
    <property type="entry name" value="MetI-like"/>
    <property type="match status" value="1"/>
</dbReference>
<dbReference type="KEGG" id="pstg:E8M01_18970"/>
<dbReference type="OrthoDB" id="9807047at2"/>
<evidence type="ECO:0000259" key="9">
    <source>
        <dbReference type="PROSITE" id="PS50928"/>
    </source>
</evidence>
<evidence type="ECO:0000256" key="4">
    <source>
        <dbReference type="ARBA" id="ARBA00022475"/>
    </source>
</evidence>
<dbReference type="RefSeq" id="WP_136961553.1">
    <property type="nucleotide sequence ID" value="NZ_CP039690.1"/>
</dbReference>
<feature type="domain" description="ABC transmembrane type-1" evidence="9">
    <location>
        <begin position="59"/>
        <end position="265"/>
    </location>
</feature>
<dbReference type="PROSITE" id="PS50928">
    <property type="entry name" value="ABC_TM1"/>
    <property type="match status" value="1"/>
</dbReference>
<evidence type="ECO:0000256" key="8">
    <source>
        <dbReference type="RuleBase" id="RU363032"/>
    </source>
</evidence>
<evidence type="ECO:0000256" key="7">
    <source>
        <dbReference type="ARBA" id="ARBA00023136"/>
    </source>
</evidence>
<feature type="transmembrane region" description="Helical" evidence="8">
    <location>
        <begin position="189"/>
        <end position="222"/>
    </location>
</feature>
<evidence type="ECO:0000256" key="1">
    <source>
        <dbReference type="ARBA" id="ARBA00004651"/>
    </source>
</evidence>
<dbReference type="SUPFAM" id="SSF161098">
    <property type="entry name" value="MetI-like"/>
    <property type="match status" value="1"/>
</dbReference>
<keyword evidence="11" id="KW-1185">Reference proteome</keyword>
<reference evidence="10 11" key="1">
    <citation type="submission" date="2019-04" db="EMBL/GenBank/DDBJ databases">
        <title>Phreatobacter aquaticus sp. nov.</title>
        <authorList>
            <person name="Choi A."/>
        </authorList>
    </citation>
    <scope>NUCLEOTIDE SEQUENCE [LARGE SCALE GENOMIC DNA]</scope>
    <source>
        <strain evidence="10 11">KCTC 52518</strain>
    </source>
</reference>
<name>A0A4D7BDT5_9HYPH</name>
<keyword evidence="6 8" id="KW-1133">Transmembrane helix</keyword>
<dbReference type="InterPro" id="IPR035906">
    <property type="entry name" value="MetI-like_sf"/>
</dbReference>
<evidence type="ECO:0000313" key="11">
    <source>
        <dbReference type="Proteomes" id="UP000298781"/>
    </source>
</evidence>
<protein>
    <submittedName>
        <fullName evidence="10">ABC transporter permease</fullName>
    </submittedName>
</protein>
<evidence type="ECO:0000256" key="3">
    <source>
        <dbReference type="ARBA" id="ARBA00022448"/>
    </source>
</evidence>
<feature type="transmembrane region" description="Helical" evidence="8">
    <location>
        <begin position="145"/>
        <end position="168"/>
    </location>
</feature>
<proteinExistence type="inferred from homology"/>
<dbReference type="GO" id="GO:0005886">
    <property type="term" value="C:plasma membrane"/>
    <property type="evidence" value="ECO:0007669"/>
    <property type="project" value="UniProtKB-SubCell"/>
</dbReference>
<dbReference type="CDD" id="cd06261">
    <property type="entry name" value="TM_PBP2"/>
    <property type="match status" value="1"/>
</dbReference>
<evidence type="ECO:0000256" key="6">
    <source>
        <dbReference type="ARBA" id="ARBA00022989"/>
    </source>
</evidence>
<feature type="transmembrane region" description="Helical" evidence="8">
    <location>
        <begin position="242"/>
        <end position="265"/>
    </location>
</feature>
<dbReference type="Pfam" id="PF00528">
    <property type="entry name" value="BPD_transp_1"/>
    <property type="match status" value="1"/>
</dbReference>
<keyword evidence="5 8" id="KW-0812">Transmembrane</keyword>
<dbReference type="PANTHER" id="PTHR42929">
    <property type="entry name" value="INNER MEMBRANE ABC TRANSPORTER PERMEASE PROTEIN YDCU-RELATED-RELATED"/>
    <property type="match status" value="1"/>
</dbReference>
<feature type="transmembrane region" description="Helical" evidence="8">
    <location>
        <begin position="63"/>
        <end position="85"/>
    </location>
</feature>
<keyword evidence="7 8" id="KW-0472">Membrane</keyword>
<evidence type="ECO:0000256" key="5">
    <source>
        <dbReference type="ARBA" id="ARBA00022692"/>
    </source>
</evidence>
<keyword evidence="4" id="KW-1003">Cell membrane</keyword>
<dbReference type="EMBL" id="CP039690">
    <property type="protein sequence ID" value="QCI66107.1"/>
    <property type="molecule type" value="Genomic_DNA"/>
</dbReference>
<gene>
    <name evidence="10" type="ORF">E8M01_18970</name>
</gene>
<keyword evidence="3 8" id="KW-0813">Transport</keyword>
<dbReference type="GO" id="GO:0055085">
    <property type="term" value="P:transmembrane transport"/>
    <property type="evidence" value="ECO:0007669"/>
    <property type="project" value="InterPro"/>
</dbReference>
<comment type="subcellular location">
    <subcellularLocation>
        <location evidence="1 8">Cell membrane</location>
        <topology evidence="1 8">Multi-pass membrane protein</topology>
    </subcellularLocation>
</comment>
<evidence type="ECO:0000313" key="10">
    <source>
        <dbReference type="EMBL" id="QCI66107.1"/>
    </source>
</evidence>
<dbReference type="PANTHER" id="PTHR42929:SF5">
    <property type="entry name" value="ABC TRANSPORTER PERMEASE PROTEIN"/>
    <property type="match status" value="1"/>
</dbReference>
<comment type="similarity">
    <text evidence="2">Belongs to the binding-protein-dependent transport system permease family. CysTW subfamily.</text>
</comment>
<accession>A0A4D7BDT5</accession>
<dbReference type="Proteomes" id="UP000298781">
    <property type="component" value="Chromosome"/>
</dbReference>
<feature type="transmembrane region" description="Helical" evidence="8">
    <location>
        <begin position="94"/>
        <end position="117"/>
    </location>
</feature>
<dbReference type="InterPro" id="IPR000515">
    <property type="entry name" value="MetI-like"/>
</dbReference>
<dbReference type="AlphaFoldDB" id="A0A4D7BDT5"/>